<evidence type="ECO:0000313" key="1">
    <source>
        <dbReference type="EMBL" id="MFD1719406.1"/>
    </source>
</evidence>
<keyword evidence="2" id="KW-1185">Reference proteome</keyword>
<proteinExistence type="predicted"/>
<dbReference type="RefSeq" id="WP_388009623.1">
    <property type="nucleotide sequence ID" value="NZ_JBHUEE010000009.1"/>
</dbReference>
<gene>
    <name evidence="1" type="ORF">ACFSE6_16300</name>
</gene>
<name>A0ABW4L767_9MICO</name>
<dbReference type="Proteomes" id="UP001597277">
    <property type="component" value="Unassembled WGS sequence"/>
</dbReference>
<evidence type="ECO:0000313" key="2">
    <source>
        <dbReference type="Proteomes" id="UP001597277"/>
    </source>
</evidence>
<accession>A0ABW4L767</accession>
<organism evidence="1 2">
    <name type="scientific">Georgenia deserti</name>
    <dbReference type="NCBI Taxonomy" id="2093781"/>
    <lineage>
        <taxon>Bacteria</taxon>
        <taxon>Bacillati</taxon>
        <taxon>Actinomycetota</taxon>
        <taxon>Actinomycetes</taxon>
        <taxon>Micrococcales</taxon>
        <taxon>Bogoriellaceae</taxon>
        <taxon>Georgenia</taxon>
    </lineage>
</organism>
<protein>
    <submittedName>
        <fullName evidence="1">Uncharacterized protein</fullName>
    </submittedName>
</protein>
<dbReference type="EMBL" id="JBHUEE010000009">
    <property type="protein sequence ID" value="MFD1719406.1"/>
    <property type="molecule type" value="Genomic_DNA"/>
</dbReference>
<comment type="caution">
    <text evidence="1">The sequence shown here is derived from an EMBL/GenBank/DDBJ whole genome shotgun (WGS) entry which is preliminary data.</text>
</comment>
<sequence length="102" mass="11551">MTIAGILLTILVVLIALGVLAVLLGPQKPEQGYLAWLRESYHAWRSDELGRDKVAAPVSQEARVDELFSLGTPDDRPAYARPEEFVARWDEVRDRARHITKR</sequence>
<reference evidence="2" key="1">
    <citation type="journal article" date="2019" name="Int. J. Syst. Evol. Microbiol.">
        <title>The Global Catalogue of Microorganisms (GCM) 10K type strain sequencing project: providing services to taxonomists for standard genome sequencing and annotation.</title>
        <authorList>
            <consortium name="The Broad Institute Genomics Platform"/>
            <consortium name="The Broad Institute Genome Sequencing Center for Infectious Disease"/>
            <person name="Wu L."/>
            <person name="Ma J."/>
        </authorList>
    </citation>
    <scope>NUCLEOTIDE SEQUENCE [LARGE SCALE GENOMIC DNA]</scope>
    <source>
        <strain evidence="2">JCM 17130</strain>
    </source>
</reference>